<proteinExistence type="inferred from homology"/>
<gene>
    <name evidence="10" type="ORF">ABID16_000640</name>
</gene>
<dbReference type="RefSeq" id="WP_354554904.1">
    <property type="nucleotide sequence ID" value="NZ_JBEPMB010000001.1"/>
</dbReference>
<evidence type="ECO:0000256" key="6">
    <source>
        <dbReference type="ARBA" id="ARBA00023316"/>
    </source>
</evidence>
<evidence type="ECO:0000256" key="1">
    <source>
        <dbReference type="ARBA" id="ARBA00004752"/>
    </source>
</evidence>
<dbReference type="Gene3D" id="2.40.440.10">
    <property type="entry name" value="L,D-transpeptidase catalytic domain-like"/>
    <property type="match status" value="1"/>
</dbReference>
<evidence type="ECO:0000256" key="8">
    <source>
        <dbReference type="SAM" id="SignalP"/>
    </source>
</evidence>
<keyword evidence="8" id="KW-0732">Signal</keyword>
<evidence type="ECO:0000256" key="4">
    <source>
        <dbReference type="ARBA" id="ARBA00022960"/>
    </source>
</evidence>
<comment type="pathway">
    <text evidence="1 7">Cell wall biogenesis; peptidoglycan biosynthesis.</text>
</comment>
<protein>
    <submittedName>
        <fullName evidence="10">Lipoprotein-anchoring transpeptidase ErfK/SrfK</fullName>
    </submittedName>
</protein>
<keyword evidence="11" id="KW-1185">Reference proteome</keyword>
<keyword evidence="3" id="KW-0808">Transferase</keyword>
<keyword evidence="10" id="KW-0449">Lipoprotein</keyword>
<dbReference type="PANTHER" id="PTHR30582">
    <property type="entry name" value="L,D-TRANSPEPTIDASE"/>
    <property type="match status" value="1"/>
</dbReference>
<dbReference type="InterPro" id="IPR050979">
    <property type="entry name" value="LD-transpeptidase"/>
</dbReference>
<evidence type="ECO:0000313" key="11">
    <source>
        <dbReference type="Proteomes" id="UP001549047"/>
    </source>
</evidence>
<keyword evidence="5 7" id="KW-0573">Peptidoglycan synthesis</keyword>
<name>A0ABV2IX20_9HYPH</name>
<reference evidence="10 11" key="1">
    <citation type="submission" date="2024-06" db="EMBL/GenBank/DDBJ databases">
        <title>Genomic Encyclopedia of Type Strains, Phase IV (KMG-IV): sequencing the most valuable type-strain genomes for metagenomic binning, comparative biology and taxonomic classification.</title>
        <authorList>
            <person name="Goeker M."/>
        </authorList>
    </citation>
    <scope>NUCLEOTIDE SEQUENCE [LARGE SCALE GENOMIC DNA]</scope>
    <source>
        <strain evidence="10 11">DSM 29780</strain>
    </source>
</reference>
<sequence>MKKYILAGVTFAAAFAATVSSSYASSLVAQVNLSKQTMTITENGFVRYEWKVSTARRGYSTPVGSYSAKSLDIDHRSRKYHNSPMPYSVFFKGGYAVHGTNEVRNLGRPASHGCVRLHPQNAATFFSLVKDAGLSNTRIVISQ</sequence>
<organism evidence="10 11">
    <name type="scientific">Rhizobium aquaticum</name>
    <dbReference type="NCBI Taxonomy" id="1549636"/>
    <lineage>
        <taxon>Bacteria</taxon>
        <taxon>Pseudomonadati</taxon>
        <taxon>Pseudomonadota</taxon>
        <taxon>Alphaproteobacteria</taxon>
        <taxon>Hyphomicrobiales</taxon>
        <taxon>Rhizobiaceae</taxon>
        <taxon>Rhizobium/Agrobacterium group</taxon>
        <taxon>Rhizobium</taxon>
    </lineage>
</organism>
<dbReference type="PANTHER" id="PTHR30582:SF2">
    <property type="entry name" value="L,D-TRANSPEPTIDASE YCIB-RELATED"/>
    <property type="match status" value="1"/>
</dbReference>
<dbReference type="CDD" id="cd16913">
    <property type="entry name" value="YkuD_like"/>
    <property type="match status" value="1"/>
</dbReference>
<dbReference type="EMBL" id="JBEPMB010000001">
    <property type="protein sequence ID" value="MET3612335.1"/>
    <property type="molecule type" value="Genomic_DNA"/>
</dbReference>
<comment type="similarity">
    <text evidence="2">Belongs to the YkuD family.</text>
</comment>
<feature type="active site" description="Proton donor/acceptor" evidence="7">
    <location>
        <position position="98"/>
    </location>
</feature>
<dbReference type="InterPro" id="IPR038063">
    <property type="entry name" value="Transpep_catalytic_dom"/>
</dbReference>
<feature type="active site" description="Nucleophile" evidence="7">
    <location>
        <position position="114"/>
    </location>
</feature>
<evidence type="ECO:0000256" key="7">
    <source>
        <dbReference type="PROSITE-ProRule" id="PRU01373"/>
    </source>
</evidence>
<dbReference type="Proteomes" id="UP001549047">
    <property type="component" value="Unassembled WGS sequence"/>
</dbReference>
<keyword evidence="6 7" id="KW-0961">Cell wall biogenesis/degradation</keyword>
<dbReference type="PROSITE" id="PS52029">
    <property type="entry name" value="LD_TPASE"/>
    <property type="match status" value="1"/>
</dbReference>
<evidence type="ECO:0000256" key="3">
    <source>
        <dbReference type="ARBA" id="ARBA00022679"/>
    </source>
</evidence>
<dbReference type="Pfam" id="PF03734">
    <property type="entry name" value="YkuD"/>
    <property type="match status" value="1"/>
</dbReference>
<accession>A0ABV2IX20</accession>
<evidence type="ECO:0000259" key="9">
    <source>
        <dbReference type="PROSITE" id="PS52029"/>
    </source>
</evidence>
<evidence type="ECO:0000256" key="2">
    <source>
        <dbReference type="ARBA" id="ARBA00005992"/>
    </source>
</evidence>
<dbReference type="SUPFAM" id="SSF141523">
    <property type="entry name" value="L,D-transpeptidase catalytic domain-like"/>
    <property type="match status" value="1"/>
</dbReference>
<keyword evidence="4 7" id="KW-0133">Cell shape</keyword>
<feature type="chain" id="PRO_5047497769" evidence="8">
    <location>
        <begin position="25"/>
        <end position="143"/>
    </location>
</feature>
<dbReference type="InterPro" id="IPR005490">
    <property type="entry name" value="LD_TPept_cat_dom"/>
</dbReference>
<feature type="domain" description="L,D-TPase catalytic" evidence="9">
    <location>
        <begin position="27"/>
        <end position="142"/>
    </location>
</feature>
<feature type="signal peptide" evidence="8">
    <location>
        <begin position="1"/>
        <end position="24"/>
    </location>
</feature>
<comment type="caution">
    <text evidence="10">The sequence shown here is derived from an EMBL/GenBank/DDBJ whole genome shotgun (WGS) entry which is preliminary data.</text>
</comment>
<evidence type="ECO:0000313" key="10">
    <source>
        <dbReference type="EMBL" id="MET3612335.1"/>
    </source>
</evidence>
<evidence type="ECO:0000256" key="5">
    <source>
        <dbReference type="ARBA" id="ARBA00022984"/>
    </source>
</evidence>